<name>A0ACB8QRE0_9AGAM</name>
<comment type="caution">
    <text evidence="1">The sequence shown here is derived from an EMBL/GenBank/DDBJ whole genome shotgun (WGS) entry which is preliminary data.</text>
</comment>
<dbReference type="Proteomes" id="UP000814128">
    <property type="component" value="Unassembled WGS sequence"/>
</dbReference>
<gene>
    <name evidence="1" type="ORF">K488DRAFT_83963</name>
</gene>
<protein>
    <submittedName>
        <fullName evidence="1">Uncharacterized protein</fullName>
    </submittedName>
</protein>
<evidence type="ECO:0000313" key="1">
    <source>
        <dbReference type="EMBL" id="KAI0034449.1"/>
    </source>
</evidence>
<proteinExistence type="predicted"/>
<reference evidence="1" key="2">
    <citation type="journal article" date="2022" name="New Phytol.">
        <title>Evolutionary transition to the ectomycorrhizal habit in the genomes of a hyperdiverse lineage of mushroom-forming fungi.</title>
        <authorList>
            <person name="Looney B."/>
            <person name="Miyauchi S."/>
            <person name="Morin E."/>
            <person name="Drula E."/>
            <person name="Courty P.E."/>
            <person name="Kohler A."/>
            <person name="Kuo A."/>
            <person name="LaButti K."/>
            <person name="Pangilinan J."/>
            <person name="Lipzen A."/>
            <person name="Riley R."/>
            <person name="Andreopoulos W."/>
            <person name="He G."/>
            <person name="Johnson J."/>
            <person name="Nolan M."/>
            <person name="Tritt A."/>
            <person name="Barry K.W."/>
            <person name="Grigoriev I.V."/>
            <person name="Nagy L.G."/>
            <person name="Hibbett D."/>
            <person name="Henrissat B."/>
            <person name="Matheny P.B."/>
            <person name="Labbe J."/>
            <person name="Martin F.M."/>
        </authorList>
    </citation>
    <scope>NUCLEOTIDE SEQUENCE</scope>
    <source>
        <strain evidence="1">EC-137</strain>
    </source>
</reference>
<reference evidence="1" key="1">
    <citation type="submission" date="2021-02" db="EMBL/GenBank/DDBJ databases">
        <authorList>
            <consortium name="DOE Joint Genome Institute"/>
            <person name="Ahrendt S."/>
            <person name="Looney B.P."/>
            <person name="Miyauchi S."/>
            <person name="Morin E."/>
            <person name="Drula E."/>
            <person name="Courty P.E."/>
            <person name="Chicoki N."/>
            <person name="Fauchery L."/>
            <person name="Kohler A."/>
            <person name="Kuo A."/>
            <person name="Labutti K."/>
            <person name="Pangilinan J."/>
            <person name="Lipzen A."/>
            <person name="Riley R."/>
            <person name="Andreopoulos W."/>
            <person name="He G."/>
            <person name="Johnson J."/>
            <person name="Barry K.W."/>
            <person name="Grigoriev I.V."/>
            <person name="Nagy L."/>
            <person name="Hibbett D."/>
            <person name="Henrissat B."/>
            <person name="Matheny P.B."/>
            <person name="Labbe J."/>
            <person name="Martin F."/>
        </authorList>
    </citation>
    <scope>NUCLEOTIDE SEQUENCE</scope>
    <source>
        <strain evidence="1">EC-137</strain>
    </source>
</reference>
<organism evidence="1 2">
    <name type="scientific">Vararia minispora EC-137</name>
    <dbReference type="NCBI Taxonomy" id="1314806"/>
    <lineage>
        <taxon>Eukaryota</taxon>
        <taxon>Fungi</taxon>
        <taxon>Dikarya</taxon>
        <taxon>Basidiomycota</taxon>
        <taxon>Agaricomycotina</taxon>
        <taxon>Agaricomycetes</taxon>
        <taxon>Russulales</taxon>
        <taxon>Lachnocladiaceae</taxon>
        <taxon>Vararia</taxon>
    </lineage>
</organism>
<accession>A0ACB8QRE0</accession>
<keyword evidence="2" id="KW-1185">Reference proteome</keyword>
<evidence type="ECO:0000313" key="2">
    <source>
        <dbReference type="Proteomes" id="UP000814128"/>
    </source>
</evidence>
<dbReference type="EMBL" id="MU273500">
    <property type="protein sequence ID" value="KAI0034449.1"/>
    <property type="molecule type" value="Genomic_DNA"/>
</dbReference>
<sequence length="470" mass="52910">MRTAKSLWRTRFSNDSDVLYDNLRINLNELSRIRDLFFVVKTGSMQTDERTEAYLIALEGAAPFLETFALFSGLYCDVPEKLFNGIPPPRLRVCRLQAFQIPEVLFQGIPPPGLKELYLDDGYIPASSCLLRAQLTTLDLSICNVGDKSLLQTIQVLSHLPTLEILILKSLHPYQPLPSFLPSVALPHLRDLCIHELFGEFVLIILDHLSLPIQTNLEISFVRVLNNLNDESFTVEFLDDLRLSLMRKLASFVDAGGRYSFLRVSYRDFDPEDDARDDGFTVQASGPYFPDQSDEVCGTEAPADQQLPTAGQLTVSCPFDHFDTDPDDVFTPIVESLLAFPAFSHGIRTVDISYDICFEHSCWECLDWELENISTLSVNGHSVYGLFTALEDGPGLFCNVKVLSLTTTDFCGWFPNTHLKTSLGKLNLHTLRISDSSIKQQQVQTCRSVVDHFYWDGKEDGFVEPSHSSS</sequence>